<accession>Q97G39</accession>
<sequence length="511" mass="55278">MRSNNIVTITFIAVIIGISMLCFKPSVAYAGAVADVGVSYTGHVENIGWQNPVGDGEEIGTDGKGLRVEALKLSLTNVPVGASIQYETHVQNIGWQAWVADGQEAGTDGKGLRVEALKIKLKNMPGYSVQYRAHVQNIGWQEWVADGQEIGTDGKGLRIEALEVKISKISNNSTIGISYSGHVQNVGWQDTVENGQISGTEGKSLRVEAIKLNLVNAPAGAKIDYQTHVQNIGWQTPTSNGLEAGTDGRGLRVEALNIRLENMPGYSVQYRVHVQSIGWQDWVHDGLEAGTDGKGLKIEALEVRIVKTADGSTPISEEFSPVTSLKFTWAKVRDAVLNADFKSSLLTETFSPNGTPDIGITYNSNNGVGTDNDVFYISDVSHSDYPSMDIELTTIGSDSTDSNVINGINHAYSVLSKAIFGGQGTEIANIINDVPVRPLTKNGSTIYLPKVTFIGERRVFATQYGSFISVFISADNDDTDIWQTVRSLTGADRAGVSNNELKQYIPELSKY</sequence>
<evidence type="ECO:0000313" key="2">
    <source>
        <dbReference type="Proteomes" id="UP000000814"/>
    </source>
</evidence>
<dbReference type="OrthoDB" id="9763643at2"/>
<dbReference type="eggNOG" id="COG5492">
    <property type="taxonomic scope" value="Bacteria"/>
</dbReference>
<dbReference type="Pfam" id="PF07538">
    <property type="entry name" value="ChW"/>
    <property type="match status" value="6"/>
</dbReference>
<dbReference type="PATRIC" id="fig|272562.8.peg.2725"/>
<dbReference type="STRING" id="272562.CA_C2532"/>
<name>Q97G39_CLOAB</name>
<dbReference type="AlphaFoldDB" id="Q97G39"/>
<dbReference type="PIR" id="A97212">
    <property type="entry name" value="A97212"/>
</dbReference>
<organism evidence="1 2">
    <name type="scientific">Clostridium acetobutylicum (strain ATCC 824 / DSM 792 / JCM 1419 / IAM 19013 / LMG 5710 / NBRC 13948 / NRRL B-527 / VKM B-1787 / 2291 / W)</name>
    <dbReference type="NCBI Taxonomy" id="272562"/>
    <lineage>
        <taxon>Bacteria</taxon>
        <taxon>Bacillati</taxon>
        <taxon>Bacillota</taxon>
        <taxon>Clostridia</taxon>
        <taxon>Eubacteriales</taxon>
        <taxon>Clostridiaceae</taxon>
        <taxon>Clostridium</taxon>
    </lineage>
</organism>
<dbReference type="KEGG" id="cac:CA_C2532"/>
<dbReference type="Proteomes" id="UP000000814">
    <property type="component" value="Chromosome"/>
</dbReference>
<dbReference type="SMART" id="SM00728">
    <property type="entry name" value="ChW"/>
    <property type="match status" value="6"/>
</dbReference>
<proteinExistence type="predicted"/>
<dbReference type="InterPro" id="IPR006637">
    <property type="entry name" value="ChW"/>
</dbReference>
<dbReference type="HOGENOM" id="CLU_532873_0_0_9"/>
<keyword evidence="2" id="KW-1185">Reference proteome</keyword>
<evidence type="ECO:0000313" key="1">
    <source>
        <dbReference type="EMBL" id="AAK80484.1"/>
    </source>
</evidence>
<dbReference type="EMBL" id="AE001437">
    <property type="protein sequence ID" value="AAK80484.1"/>
    <property type="molecule type" value="Genomic_DNA"/>
</dbReference>
<reference evidence="1 2" key="1">
    <citation type="journal article" date="2001" name="J. Bacteriol.">
        <title>Genome sequence and comparative analysis of the solvent-producing bacterium Clostridium acetobutylicum.</title>
        <authorList>
            <person name="Nolling J."/>
            <person name="Breton G."/>
            <person name="Omelchenko M.V."/>
            <person name="Makarova K.S."/>
            <person name="Zeng Q."/>
            <person name="Gibson R."/>
            <person name="Lee H.M."/>
            <person name="Dubois J."/>
            <person name="Qiu D."/>
            <person name="Hitti J."/>
            <person name="Wolf Y.I."/>
            <person name="Tatusov R.L."/>
            <person name="Sabathe F."/>
            <person name="Doucette-Stamm L."/>
            <person name="Soucaille P."/>
            <person name="Daly M.J."/>
            <person name="Bennett G.N."/>
            <person name="Koonin E.V."/>
            <person name="Smith D.R."/>
        </authorList>
    </citation>
    <scope>NUCLEOTIDE SEQUENCE [LARGE SCALE GENOMIC DNA]</scope>
    <source>
        <strain evidence="2">ATCC 824 / DSM 792 / JCM 1419 / LMG 5710 / VKM B-1787</strain>
    </source>
</reference>
<gene>
    <name evidence="1" type="ordered locus">CA_C2532</name>
</gene>
<protein>
    <submittedName>
        <fullName evidence="1">Protein containing ChW-repeats</fullName>
    </submittedName>
</protein>